<evidence type="ECO:0000256" key="3">
    <source>
        <dbReference type="ARBA" id="ARBA00022827"/>
    </source>
</evidence>
<dbReference type="GO" id="GO:0006139">
    <property type="term" value="P:nucleobase-containing compound metabolic process"/>
    <property type="evidence" value="ECO:0007669"/>
    <property type="project" value="UniProtKB-ARBA"/>
</dbReference>
<dbReference type="GO" id="GO:0006950">
    <property type="term" value="P:response to stress"/>
    <property type="evidence" value="ECO:0007669"/>
    <property type="project" value="UniProtKB-ARBA"/>
</dbReference>
<feature type="binding site" evidence="5">
    <location>
        <begin position="259"/>
        <end position="266"/>
    </location>
    <ligand>
        <name>FAD</name>
        <dbReference type="ChEBI" id="CHEBI:57692"/>
    </ligand>
</feature>
<feature type="site" description="Electron transfer via tryptophanyl radical" evidence="6">
    <location>
        <position position="290"/>
    </location>
</feature>
<evidence type="ECO:0000256" key="6">
    <source>
        <dbReference type="PIRSR" id="PIRSR602081-2"/>
    </source>
</evidence>
<dbReference type="InterPro" id="IPR002081">
    <property type="entry name" value="Cryptochrome/DNA_photolyase_1"/>
</dbReference>
<dbReference type="AlphaFoldDB" id="A0A1I1QFC9"/>
<comment type="cofactor">
    <cofactor evidence="5">
        <name>FAD</name>
        <dbReference type="ChEBI" id="CHEBI:57692"/>
    </cofactor>
    <text evidence="5">Binds 1 FAD per subunit.</text>
</comment>
<dbReference type="PRINTS" id="PR00147">
    <property type="entry name" value="DNAPHOTLYASE"/>
</dbReference>
<dbReference type="InterPro" id="IPR005101">
    <property type="entry name" value="Cryptochr/Photolyase_FAD-bd"/>
</dbReference>
<evidence type="ECO:0000256" key="7">
    <source>
        <dbReference type="RuleBase" id="RU004182"/>
    </source>
</evidence>
<accession>A0A1I1QFC9</accession>
<dbReference type="EMBL" id="FOMI01000006">
    <property type="protein sequence ID" value="SFD20775.1"/>
    <property type="molecule type" value="Genomic_DNA"/>
</dbReference>
<feature type="binding site" evidence="5">
    <location>
        <position position="256"/>
    </location>
    <ligand>
        <name>FAD</name>
        <dbReference type="ChEBI" id="CHEBI:57692"/>
    </ligand>
</feature>
<evidence type="ECO:0000256" key="1">
    <source>
        <dbReference type="ARBA" id="ARBA00001932"/>
    </source>
</evidence>
<dbReference type="Gene3D" id="3.40.50.620">
    <property type="entry name" value="HUPs"/>
    <property type="match status" value="1"/>
</dbReference>
<dbReference type="GO" id="GO:0071949">
    <property type="term" value="F:FAD binding"/>
    <property type="evidence" value="ECO:0007669"/>
    <property type="project" value="TreeGrafter"/>
</dbReference>
<keyword evidence="2 5" id="KW-0285">Flavoprotein</keyword>
<dbReference type="PROSITE" id="PS51645">
    <property type="entry name" value="PHR_CRY_ALPHA_BETA"/>
    <property type="match status" value="1"/>
</dbReference>
<evidence type="ECO:0000313" key="9">
    <source>
        <dbReference type="EMBL" id="SFD20775.1"/>
    </source>
</evidence>
<dbReference type="GO" id="GO:0003904">
    <property type="term" value="F:deoxyribodipyrimidine photo-lyase activity"/>
    <property type="evidence" value="ECO:0007669"/>
    <property type="project" value="TreeGrafter"/>
</dbReference>
<evidence type="ECO:0000313" key="10">
    <source>
        <dbReference type="Proteomes" id="UP000199439"/>
    </source>
</evidence>
<dbReference type="InterPro" id="IPR014729">
    <property type="entry name" value="Rossmann-like_a/b/a_fold"/>
</dbReference>
<dbReference type="InterPro" id="IPR018394">
    <property type="entry name" value="DNA_photolyase_1_CS_C"/>
</dbReference>
<evidence type="ECO:0000256" key="5">
    <source>
        <dbReference type="PIRSR" id="PIRSR602081-1"/>
    </source>
</evidence>
<keyword evidence="4 7" id="KW-0157">Chromophore</keyword>
<name>A0A1I1QFC9_9FLAO</name>
<organism evidence="9 10">
    <name type="scientific">Algibacter pectinivorans</name>
    <dbReference type="NCBI Taxonomy" id="870482"/>
    <lineage>
        <taxon>Bacteria</taxon>
        <taxon>Pseudomonadati</taxon>
        <taxon>Bacteroidota</taxon>
        <taxon>Flavobacteriia</taxon>
        <taxon>Flavobacteriales</taxon>
        <taxon>Flavobacteriaceae</taxon>
        <taxon>Algibacter</taxon>
    </lineage>
</organism>
<dbReference type="STRING" id="870482.SAMN04487987_106107"/>
<dbReference type="RefSeq" id="WP_092851848.1">
    <property type="nucleotide sequence ID" value="NZ_FOMI01000006.1"/>
</dbReference>
<dbReference type="Pfam" id="PF03441">
    <property type="entry name" value="FAD_binding_7"/>
    <property type="match status" value="1"/>
</dbReference>
<feature type="binding site" evidence="5">
    <location>
        <position position="215"/>
    </location>
    <ligand>
        <name>FAD</name>
        <dbReference type="ChEBI" id="CHEBI:57692"/>
    </ligand>
</feature>
<comment type="cofactor">
    <cofactor evidence="1">
        <name>(6R)-5,10-methylene-5,6,7,8-tetrahydrofolate</name>
        <dbReference type="ChEBI" id="CHEBI:15636"/>
    </cofactor>
</comment>
<dbReference type="Gene3D" id="1.10.579.10">
    <property type="entry name" value="DNA Cyclobutane Dipyrimidine Photolyase, subunit A, domain 3"/>
    <property type="match status" value="1"/>
</dbReference>
<dbReference type="Gene3D" id="1.25.40.80">
    <property type="match status" value="1"/>
</dbReference>
<evidence type="ECO:0000256" key="2">
    <source>
        <dbReference type="ARBA" id="ARBA00022630"/>
    </source>
</evidence>
<dbReference type="SUPFAM" id="SSF48173">
    <property type="entry name" value="Cryptochrome/photolyase FAD-binding domain"/>
    <property type="match status" value="1"/>
</dbReference>
<keyword evidence="3 5" id="KW-0274">FAD</keyword>
<dbReference type="Pfam" id="PF00875">
    <property type="entry name" value="DNA_photolyase"/>
    <property type="match status" value="1"/>
</dbReference>
<comment type="similarity">
    <text evidence="7">Belongs to the DNA photolyase family.</text>
</comment>
<dbReference type="OrthoDB" id="9772484at2"/>
<dbReference type="PANTHER" id="PTHR11455:SF9">
    <property type="entry name" value="CRYPTOCHROME CIRCADIAN CLOCK 5 ISOFORM X1"/>
    <property type="match status" value="1"/>
</dbReference>
<sequence>MSKKVNIFWFRRDLRLDDNVGFFEALKSNNPVLPIFIFDSEILDKLPEDDARVTFIHNTLQDMRSTLQDEHNSSIAMYHGKPIDIYKNLAEEYRIETVFTNHDYEPYAKERDKHIKDFLAEKNIAFKTFKDQVIFEKDDIVKKDGDPYVVYTPYMKLWKQTFHTKELEIYYTNSYLGNLIEHSRLPNLSLSDIGFKTSKQNIAPYTVTPTLIQEYDDTRNFPAKDSTSRLGPHLRFGTVSVRKMVKKAIAEQNEIFWQELIWREFFMQILWHFPHTKTDSFKSKYDRIEWRNNETEFKAWCEGKTGYPLVDAGMRQLNQTGFMHNRVRMLVGSFLCKHLLIDWRWGEAYFAEKLHDYEMASNIGNWQWVAGSGVDAAPYFRIFNPTTQIQKFDKDLNYIKQWVPDFQELTYPKPIVEHKFARERCLETYKAALN</sequence>
<feature type="domain" description="Photolyase/cryptochrome alpha/beta" evidence="8">
    <location>
        <begin position="4"/>
        <end position="134"/>
    </location>
</feature>
<dbReference type="SUPFAM" id="SSF52425">
    <property type="entry name" value="Cryptochrome/photolyase, N-terminal domain"/>
    <property type="match status" value="1"/>
</dbReference>
<evidence type="ECO:0000259" key="8">
    <source>
        <dbReference type="PROSITE" id="PS51645"/>
    </source>
</evidence>
<feature type="site" description="Electron transfer via tryptophanyl radical" evidence="6">
    <location>
        <position position="343"/>
    </location>
</feature>
<keyword evidence="9" id="KW-0456">Lyase</keyword>
<dbReference type="InterPro" id="IPR006050">
    <property type="entry name" value="DNA_photolyase_N"/>
</dbReference>
<dbReference type="PROSITE" id="PS00394">
    <property type="entry name" value="DNA_PHOTOLYASES_1_1"/>
    <property type="match status" value="1"/>
</dbReference>
<protein>
    <submittedName>
        <fullName evidence="9">Deoxyribodipyrimidine photo-lyase</fullName>
    </submittedName>
</protein>
<feature type="site" description="Electron transfer via tryptophanyl radical" evidence="6">
    <location>
        <position position="366"/>
    </location>
</feature>
<dbReference type="InterPro" id="IPR036155">
    <property type="entry name" value="Crypto/Photolyase_N_sf"/>
</dbReference>
<reference evidence="10" key="1">
    <citation type="submission" date="2016-10" db="EMBL/GenBank/DDBJ databases">
        <authorList>
            <person name="Varghese N."/>
            <person name="Submissions S."/>
        </authorList>
    </citation>
    <scope>NUCLEOTIDE SEQUENCE [LARGE SCALE GENOMIC DNA]</scope>
    <source>
        <strain evidence="10">DSM 25730</strain>
    </source>
</reference>
<gene>
    <name evidence="9" type="ORF">SAMN04487987_106107</name>
</gene>
<evidence type="ECO:0000256" key="4">
    <source>
        <dbReference type="ARBA" id="ARBA00022991"/>
    </source>
</evidence>
<proteinExistence type="inferred from homology"/>
<keyword evidence="10" id="KW-1185">Reference proteome</keyword>
<dbReference type="PANTHER" id="PTHR11455">
    <property type="entry name" value="CRYPTOCHROME"/>
    <property type="match status" value="1"/>
</dbReference>
<dbReference type="Proteomes" id="UP000199439">
    <property type="component" value="Unassembled WGS sequence"/>
</dbReference>
<dbReference type="InterPro" id="IPR036134">
    <property type="entry name" value="Crypto/Photolyase_FAD-like_sf"/>
</dbReference>
<dbReference type="GO" id="GO:0003677">
    <property type="term" value="F:DNA binding"/>
    <property type="evidence" value="ECO:0007669"/>
    <property type="project" value="TreeGrafter"/>
</dbReference>